<keyword evidence="3" id="KW-1185">Reference proteome</keyword>
<dbReference type="InterPro" id="IPR027417">
    <property type="entry name" value="P-loop_NTPase"/>
</dbReference>
<keyword evidence="2" id="KW-0547">Nucleotide-binding</keyword>
<dbReference type="PROSITE" id="PS51192">
    <property type="entry name" value="HELICASE_ATP_BIND_1"/>
    <property type="match status" value="1"/>
</dbReference>
<dbReference type="STRING" id="157838.AN964_11490"/>
<dbReference type="PATRIC" id="fig|157838.3.peg.2529"/>
<dbReference type="InterPro" id="IPR014001">
    <property type="entry name" value="Helicase_ATP-bd"/>
</dbReference>
<sequence length="501" mass="59242">MRVSELVTIEQIKSWKSGDIITIKAGTGAGKSYFIKNNLYARAKKNKRKILFLIHRTNCVNQFQLEIEHDKKTDNIHIMTYQKLEAIYKNGGSFDFTPYKYIVCDEFHYFMSDASFNKTTDISLNRILEQNKKIRIFMSATGDYMTKYIRKYKKLNTKDYELPIDFSFIKELTFFNKDESLEKFIEEAIKKNHKGIFFIQSAKKAYNLYEKYKEHCLFNCSKSNADYYKYVDEEKINQMLLKEQFEEKILITTTCLDAGVNIIDPDLKHIVCDVNDTGTLIQCIGRKRLENKDDHIYLYIKTINNQTLGGFQTQLSKKLEMARFLRKHTVQEYIEKYPRDYDKWSIVYDDVVEGESDKGTKKVNDLMYFKCLTDGSEIDIMLSQGDFGYCKVIARKFGFYDEYDGYQYRVIEEEYENNQLETYLDNVVGKVMLNKSDRKELIEKVNVKQDGKLLKSLDSLNSALRERNIDFFIKQFETSRVLEGKKKKYKSAWKVMKLVEK</sequence>
<keyword evidence="2" id="KW-0378">Hydrolase</keyword>
<evidence type="ECO:0000313" key="2">
    <source>
        <dbReference type="EMBL" id="KQL54059.1"/>
    </source>
</evidence>
<dbReference type="AlphaFoldDB" id="A0A0Q3WY10"/>
<dbReference type="InterPro" id="IPR006935">
    <property type="entry name" value="Helicase/UvrB_N"/>
</dbReference>
<dbReference type="GO" id="GO:0016787">
    <property type="term" value="F:hydrolase activity"/>
    <property type="evidence" value="ECO:0007669"/>
    <property type="project" value="InterPro"/>
</dbReference>
<dbReference type="SUPFAM" id="SSF52540">
    <property type="entry name" value="P-loop containing nucleoside triphosphate hydrolases"/>
    <property type="match status" value="1"/>
</dbReference>
<comment type="caution">
    <text evidence="2">The sequence shown here is derived from an EMBL/GenBank/DDBJ whole genome shotgun (WGS) entry which is preliminary data.</text>
</comment>
<keyword evidence="2" id="KW-0067">ATP-binding</keyword>
<dbReference type="GO" id="GO:0003677">
    <property type="term" value="F:DNA binding"/>
    <property type="evidence" value="ECO:0007669"/>
    <property type="project" value="InterPro"/>
</dbReference>
<protein>
    <submittedName>
        <fullName evidence="2">DNA helicase</fullName>
    </submittedName>
</protein>
<dbReference type="Pfam" id="PF04851">
    <property type="entry name" value="ResIII"/>
    <property type="match status" value="1"/>
</dbReference>
<dbReference type="Proteomes" id="UP000051888">
    <property type="component" value="Unassembled WGS sequence"/>
</dbReference>
<dbReference type="EMBL" id="LJJC01000004">
    <property type="protein sequence ID" value="KQL54059.1"/>
    <property type="molecule type" value="Genomic_DNA"/>
</dbReference>
<evidence type="ECO:0000313" key="3">
    <source>
        <dbReference type="Proteomes" id="UP000051888"/>
    </source>
</evidence>
<gene>
    <name evidence="2" type="ORF">AN964_11490</name>
</gene>
<feature type="domain" description="Helicase ATP-binding" evidence="1">
    <location>
        <begin position="12"/>
        <end position="160"/>
    </location>
</feature>
<dbReference type="GO" id="GO:0004386">
    <property type="term" value="F:helicase activity"/>
    <property type="evidence" value="ECO:0007669"/>
    <property type="project" value="UniProtKB-KW"/>
</dbReference>
<dbReference type="Gene3D" id="3.40.50.300">
    <property type="entry name" value="P-loop containing nucleotide triphosphate hydrolases"/>
    <property type="match status" value="2"/>
</dbReference>
<organism evidence="2 3">
    <name type="scientific">Heyndrickxia shackletonii</name>
    <dbReference type="NCBI Taxonomy" id="157838"/>
    <lineage>
        <taxon>Bacteria</taxon>
        <taxon>Bacillati</taxon>
        <taxon>Bacillota</taxon>
        <taxon>Bacilli</taxon>
        <taxon>Bacillales</taxon>
        <taxon>Bacillaceae</taxon>
        <taxon>Heyndrickxia</taxon>
    </lineage>
</organism>
<dbReference type="SMART" id="SM00487">
    <property type="entry name" value="DEXDc"/>
    <property type="match status" value="1"/>
</dbReference>
<reference evidence="2 3" key="1">
    <citation type="submission" date="2015-09" db="EMBL/GenBank/DDBJ databases">
        <title>Genome sequencing project for genomic taxonomy and phylogenomics of Bacillus-like bacteria.</title>
        <authorList>
            <person name="Liu B."/>
            <person name="Wang J."/>
            <person name="Zhu Y."/>
            <person name="Liu G."/>
            <person name="Chen Q."/>
            <person name="Chen Z."/>
            <person name="Lan J."/>
            <person name="Che J."/>
            <person name="Ge C."/>
            <person name="Shi H."/>
            <person name="Pan Z."/>
            <person name="Liu X."/>
        </authorList>
    </citation>
    <scope>NUCLEOTIDE SEQUENCE [LARGE SCALE GENOMIC DNA]</scope>
    <source>
        <strain evidence="2 3">LMG 18435</strain>
    </source>
</reference>
<dbReference type="RefSeq" id="WP_055739809.1">
    <property type="nucleotide sequence ID" value="NZ_JAAIWL010000066.1"/>
</dbReference>
<evidence type="ECO:0000259" key="1">
    <source>
        <dbReference type="PROSITE" id="PS51192"/>
    </source>
</evidence>
<proteinExistence type="predicted"/>
<name>A0A0Q3WY10_9BACI</name>
<accession>A0A0Q3WY10</accession>
<dbReference type="OrthoDB" id="1803680at2"/>
<keyword evidence="2" id="KW-0347">Helicase</keyword>
<dbReference type="GO" id="GO:0005524">
    <property type="term" value="F:ATP binding"/>
    <property type="evidence" value="ECO:0007669"/>
    <property type="project" value="InterPro"/>
</dbReference>